<feature type="region of interest" description="Disordered" evidence="1">
    <location>
        <begin position="43"/>
        <end position="62"/>
    </location>
</feature>
<proteinExistence type="predicted"/>
<sequence>MNQDTRRLEAIPLDWNALSEQQHNAVEAASGWLVDALGSIPQLKDRPEESRQSGPVLDRNRRSQLGFIDGDRGMGKSSVLLTLQALTTEDDFFVEDNAKNRADKANKIL</sequence>
<evidence type="ECO:0000256" key="1">
    <source>
        <dbReference type="SAM" id="MobiDB-lite"/>
    </source>
</evidence>
<evidence type="ECO:0000313" key="2">
    <source>
        <dbReference type="EMBL" id="PZN75334.1"/>
    </source>
</evidence>
<gene>
    <name evidence="2" type="ORF">DM484_19075</name>
</gene>
<dbReference type="AlphaFoldDB" id="A0A2W4SRF3"/>
<organism evidence="2 3">
    <name type="scientific">Candidatus Methylumidiphilus alinenensis</name>
    <dbReference type="NCBI Taxonomy" id="2202197"/>
    <lineage>
        <taxon>Bacteria</taxon>
        <taxon>Pseudomonadati</taxon>
        <taxon>Pseudomonadota</taxon>
        <taxon>Gammaproteobacteria</taxon>
        <taxon>Methylococcales</taxon>
        <taxon>Candidatus Methylumidiphilus</taxon>
    </lineage>
</organism>
<reference evidence="2 3" key="1">
    <citation type="journal article" date="2018" name="Aquat. Microb. Ecol.">
        <title>Gammaproteobacterial methanotrophs dominate.</title>
        <authorList>
            <person name="Rissanen A.J."/>
            <person name="Saarenheimo J."/>
            <person name="Tiirola M."/>
            <person name="Peura S."/>
            <person name="Aalto S.L."/>
            <person name="Karvinen A."/>
            <person name="Nykanen H."/>
        </authorList>
    </citation>
    <scope>NUCLEOTIDE SEQUENCE [LARGE SCALE GENOMIC DNA]</scope>
    <source>
        <strain evidence="2">AMbin10</strain>
    </source>
</reference>
<feature type="non-terminal residue" evidence="2">
    <location>
        <position position="109"/>
    </location>
</feature>
<evidence type="ECO:0000313" key="3">
    <source>
        <dbReference type="Proteomes" id="UP000249396"/>
    </source>
</evidence>
<comment type="caution">
    <text evidence="2">The sequence shown here is derived from an EMBL/GenBank/DDBJ whole genome shotgun (WGS) entry which is preliminary data.</text>
</comment>
<dbReference type="EMBL" id="QJPH01000389">
    <property type="protein sequence ID" value="PZN75334.1"/>
    <property type="molecule type" value="Genomic_DNA"/>
</dbReference>
<accession>A0A2W4SRF3</accession>
<protein>
    <submittedName>
        <fullName evidence="2">Uncharacterized protein</fullName>
    </submittedName>
</protein>
<dbReference type="Proteomes" id="UP000249396">
    <property type="component" value="Unassembled WGS sequence"/>
</dbReference>
<name>A0A2W4SRF3_9GAMM</name>